<evidence type="ECO:0000256" key="1">
    <source>
        <dbReference type="ARBA" id="ARBA00004123"/>
    </source>
</evidence>
<keyword evidence="5" id="KW-1185">Reference proteome</keyword>
<proteinExistence type="predicted"/>
<dbReference type="GO" id="GO:0006325">
    <property type="term" value="P:chromatin organization"/>
    <property type="evidence" value="ECO:0007669"/>
    <property type="project" value="InterPro"/>
</dbReference>
<dbReference type="PANTHER" id="PTHR15502:SF7">
    <property type="entry name" value="CALCINEURIN-BINDING PROTEIN CABIN-1"/>
    <property type="match status" value="1"/>
</dbReference>
<dbReference type="InterPro" id="IPR011990">
    <property type="entry name" value="TPR-like_helical_dom_sf"/>
</dbReference>
<evidence type="ECO:0000256" key="3">
    <source>
        <dbReference type="SAM" id="MobiDB-lite"/>
    </source>
</evidence>
<dbReference type="EMBL" id="JAINDJ010000002">
    <property type="protein sequence ID" value="KAG9455727.1"/>
    <property type="molecule type" value="Genomic_DNA"/>
</dbReference>
<dbReference type="InterPro" id="IPR033053">
    <property type="entry name" value="Hir3/CABIN1"/>
</dbReference>
<dbReference type="SUPFAM" id="SSF48452">
    <property type="entry name" value="TPR-like"/>
    <property type="match status" value="1"/>
</dbReference>
<reference evidence="4 5" key="1">
    <citation type="submission" date="2021-07" db="EMBL/GenBank/DDBJ databases">
        <title>The Aristolochia fimbriata genome: insights into angiosperm evolution, floral development and chemical biosynthesis.</title>
        <authorList>
            <person name="Jiao Y."/>
        </authorList>
    </citation>
    <scope>NUCLEOTIDE SEQUENCE [LARGE SCALE GENOMIC DNA]</scope>
    <source>
        <strain evidence="4">IBCAS-2021</strain>
        <tissue evidence="4">Leaf</tissue>
    </source>
</reference>
<feature type="region of interest" description="Disordered" evidence="3">
    <location>
        <begin position="1915"/>
        <end position="1936"/>
    </location>
</feature>
<evidence type="ECO:0000256" key="2">
    <source>
        <dbReference type="ARBA" id="ARBA00023242"/>
    </source>
</evidence>
<dbReference type="GO" id="GO:0031491">
    <property type="term" value="F:nucleosome binding"/>
    <property type="evidence" value="ECO:0007669"/>
    <property type="project" value="TreeGrafter"/>
</dbReference>
<evidence type="ECO:0008006" key="6">
    <source>
        <dbReference type="Google" id="ProtNLM"/>
    </source>
</evidence>
<feature type="region of interest" description="Disordered" evidence="3">
    <location>
        <begin position="1858"/>
        <end position="1879"/>
    </location>
</feature>
<dbReference type="GO" id="GO:0005634">
    <property type="term" value="C:nucleus"/>
    <property type="evidence" value="ECO:0007669"/>
    <property type="project" value="UniProtKB-SubCell"/>
</dbReference>
<keyword evidence="2" id="KW-0539">Nucleus</keyword>
<sequence>MFSIAAINDSDSGGQWEPLAPTKEAQEFHLSQTYHEGLLQLQEKNYDKARELLESVLKDPLISNAQMDKNVSDGHLSQLRFLVLKNLATVFLQQGSTQYESALNCYLQAVEIDTKDSVVWNQLGTLSCSMGLLSISRWAFEQGLFCSPNNSNCMEKLLEVLIAIRDEVACLSVAELILKHWPSHSRALYVKDTIQESDPIPFAPRGIDKLEPKHVRLKFPEKRKQMDEETEHVASKRLKQNLQVQLREISWSAVIDAIMNIDKCADGDNKKSIAENGDIRISIVLPSGVDNVMDAAESKIVAVTGENMKEKEIGMTEEHTQERRSTRLERLRNRKPGKEGLDFLSSKDPTKLVLQFLEPFIMFKSTKKNPAWIGRTHSVIGSSIVADSLDSEESDVSRFVMATSHNFGVCHLAYLILEEVSHKIFPYQECFVKFLELDKLARCWGQDRTVECSLFLAEFYYDYGSHASNEPKRPELFSEASYHLCKIIELIALDSPAYLTHAFSINRDFDITKESDLIKHLESVVGGGKFVCNKIHFWIRFFWLSGRLSVFSGDKEKACKEFYISLSLLSNFRDNSPDTVISLPHCKLVGGLTAERILHEIHLLDVDSLLRKTTGQMTEKGPTLEHVKSLACLLLSTKDVYLDLLSSTYKEGEGITSVELLALDVLISSCEKADMMEIEVYLHSHLRKLQLLTAAAGMVEAPATLKDGHRNPVFKRNYSSDLDLVENVGKHWIQMVAKEVKAISQSATRVKYLIEQGESQDGVTASLDAIGEIQYLLLTVMCHTVGVLCQKSSGSVLASQAELLESRCFVDAAIAFCKLQHLNLAIPVKSQVDLIVAMHDLLAEYGLCCSGKDGEGEGGMFLKLAIKHLLALDMKVKSNLHSHRMQESKEGDLNVLRSDTAVEVGVCKLEKKESGTHQMPTSEQGILEVICSNEPMNKDEKGVECGKAGTEERFHLSKEEGDSCEAIECGIDNALNQCFFCLYGLNLRSSPDTSTEDDLAIHKNTSRGDYQTKEQCADVFHYILSYAKGSSRSGLVKLRRVLRAIRGHFPQPPEDVLKENPIDKFLDDPNLCEDKLSELAVGSDGDMEGIISTVLPDGKNFKGCVPSLSVSNDPYSNVYGNLYYLLAQAEEISASDKWPGFVLTKEGEDFVEQNAHLFKYDLLYNPLRFESWQRLAHIYDEEVDLLLNDGSKHINVVEWRKHPTFPQRVEASRRRARRCSFMGVALAKNPSQKSLMHELLALVYYDSLQNVVPFYDQRSVVPVKDAAWMILCQNSMRHFEKALHHKPDWSHAFYLGKLCEKMKWPSEKAFVYYSKAVTLNSSAVDAVYRMHASRLKLLYRGEKKNLDTVKVVAAHCFSQSTKDKILKNLGWTDDMQHCPLDVTPNSKEEDSGKGDKPDLHKVEDAWNLLYNDCLSGLEICVEGELKHFHKARYMLAKGLYKRGSDGDLEKAKDELSFCFKSSRSSFTINMWEIDGMVRKGRRKTPGLSGNRKALEVSLSESSRKFITCIRKYLLLYLSLLQKSGDCYTLDRAYGSIRNDKRFSLCLEDIAPVSLGRYIQALAASINKAESLSSDRSSREHLLDRMFNIFMDHSNLWAEMSSLPEMKGQEFSESTLYCYIHEYIQSLENTARLDMLEAINEKIRKRFKNPKLSNANCARICKHASVAWCRSILISLALITPVNVENRSTQVPTAGVSEYGGTLLYIDLHSDLWSFPLEDMTLSEGLEAKWSHVLNRLKGLHIKQVAEENIETATSLLRSAYSCYRESSCGTLPSGIILYTVPYRLSVEESHPSPGMEGVEILDLSIQRKLLLWAYTLVFGRYSNILSVVKYCEETTKSKFKRGTATSSASAYSSLAGGTVKEKTSQSEGGEVVDNQSTTGTSTYQLEMDGLHGSNRETCSVDTQKTLFAVPPLRQCNNSFNSERKAKSTPEGDNSLT</sequence>
<comment type="subcellular location">
    <subcellularLocation>
        <location evidence="1">Nucleus</location>
    </subcellularLocation>
</comment>
<comment type="caution">
    <text evidence="4">The sequence shown here is derived from an EMBL/GenBank/DDBJ whole genome shotgun (WGS) entry which is preliminary data.</text>
</comment>
<dbReference type="Proteomes" id="UP000825729">
    <property type="component" value="Unassembled WGS sequence"/>
</dbReference>
<evidence type="ECO:0000313" key="5">
    <source>
        <dbReference type="Proteomes" id="UP000825729"/>
    </source>
</evidence>
<dbReference type="PANTHER" id="PTHR15502">
    <property type="entry name" value="CALCINEURIN-BINDING PROTEIN CABIN 1-RELATED"/>
    <property type="match status" value="1"/>
</dbReference>
<name>A0AAV7F6V2_ARIFI</name>
<protein>
    <recommendedName>
        <fullName evidence="6">Calcineurin-binding protein cabin-1</fullName>
    </recommendedName>
</protein>
<dbReference type="FunFam" id="1.25.40.10:FF:000431">
    <property type="entry name" value="Tetratricopeptide repeat (TPR)-like superfamily protein"/>
    <property type="match status" value="1"/>
</dbReference>
<organism evidence="4 5">
    <name type="scientific">Aristolochia fimbriata</name>
    <name type="common">White veined hardy Dutchman's pipe vine</name>
    <dbReference type="NCBI Taxonomy" id="158543"/>
    <lineage>
        <taxon>Eukaryota</taxon>
        <taxon>Viridiplantae</taxon>
        <taxon>Streptophyta</taxon>
        <taxon>Embryophyta</taxon>
        <taxon>Tracheophyta</taxon>
        <taxon>Spermatophyta</taxon>
        <taxon>Magnoliopsida</taxon>
        <taxon>Magnoliidae</taxon>
        <taxon>Piperales</taxon>
        <taxon>Aristolochiaceae</taxon>
        <taxon>Aristolochia</taxon>
    </lineage>
</organism>
<evidence type="ECO:0000313" key="4">
    <source>
        <dbReference type="EMBL" id="KAG9455727.1"/>
    </source>
</evidence>
<gene>
    <name evidence="4" type="ORF">H6P81_000235</name>
</gene>
<accession>A0AAV7F6V2</accession>
<dbReference type="Gene3D" id="1.25.40.10">
    <property type="entry name" value="Tetratricopeptide repeat domain"/>
    <property type="match status" value="1"/>
</dbReference>